<feature type="coiled-coil region" evidence="3">
    <location>
        <begin position="103"/>
        <end position="138"/>
    </location>
</feature>
<evidence type="ECO:0000256" key="3">
    <source>
        <dbReference type="SAM" id="Coils"/>
    </source>
</evidence>
<feature type="compositionally biased region" description="Acidic residues" evidence="4">
    <location>
        <begin position="487"/>
        <end position="506"/>
    </location>
</feature>
<dbReference type="InterPro" id="IPR001878">
    <property type="entry name" value="Znf_CCHC"/>
</dbReference>
<feature type="compositionally biased region" description="Polar residues" evidence="4">
    <location>
        <begin position="1"/>
        <end position="10"/>
    </location>
</feature>
<evidence type="ECO:0000256" key="4">
    <source>
        <dbReference type="SAM" id="MobiDB-lite"/>
    </source>
</evidence>
<dbReference type="GO" id="GO:0008270">
    <property type="term" value="F:zinc ion binding"/>
    <property type="evidence" value="ECO:0007669"/>
    <property type="project" value="UniProtKB-KW"/>
</dbReference>
<keyword evidence="7" id="KW-1185">Reference proteome</keyword>
<evidence type="ECO:0000256" key="1">
    <source>
        <dbReference type="ARBA" id="ARBA00022664"/>
    </source>
</evidence>
<dbReference type="GO" id="GO:0003676">
    <property type="term" value="F:nucleic acid binding"/>
    <property type="evidence" value="ECO:0007669"/>
    <property type="project" value="InterPro"/>
</dbReference>
<proteinExistence type="predicted"/>
<dbReference type="InterPro" id="IPR036875">
    <property type="entry name" value="Znf_CCHC_sf"/>
</dbReference>
<feature type="domain" description="CCHC-type" evidence="5">
    <location>
        <begin position="362"/>
        <end position="376"/>
    </location>
</feature>
<evidence type="ECO:0000256" key="2">
    <source>
        <dbReference type="PROSITE-ProRule" id="PRU00047"/>
    </source>
</evidence>
<comment type="caution">
    <text evidence="6">The sequence shown here is derived from an EMBL/GenBank/DDBJ whole genome shotgun (WGS) entry which is preliminary data.</text>
</comment>
<evidence type="ECO:0000259" key="5">
    <source>
        <dbReference type="PROSITE" id="PS50158"/>
    </source>
</evidence>
<accession>A0A8H4VU89</accession>
<sequence length="506" mass="56681">MTTNTHSNKAGNPPGTGKSGPATRSHDAHITSEKEALTHLKNSTILGEDDSHSTIQGIAAALRRYAGLIKPANSLGALDIRKTMSSLALLLELADPKDKESAADQLKDAVTRAVDEAKEELKKTVQEEMAKMRTIAEATNTTVTENLAGLQNASTSQPAKPSYSSIAAGAISADARLVAQRAIQDRQVLLKIDPDDTNGGALRYEMDIPSTKKTLQSEIDKLNPKYKIRLVQKTRERGILIEMASEEGAEWLRTSMKNSELARTLGATVKDRQHHVLVKFVPITFDETKEMQDVLDDNDIDPKFYIKARWIKPVHRRRPEQRFGHMVFSFNNRDQANEIRIRGIIIHSQKRDVERLKDEPTRCLKCHRYGHIARNCIADEDTCGTCGETGHRTNACTIKDQRYCVSCQSDGHSSWDRGCPVFLRKCEEYDRRHPENTLPYFPSTEPWTWAPGGTPNIITKPATQHAKKMERKQKLQAKNRQTPQLGGDEEAANEETEDDSDMYGSQ</sequence>
<feature type="region of interest" description="Disordered" evidence="4">
    <location>
        <begin position="451"/>
        <end position="506"/>
    </location>
</feature>
<dbReference type="Proteomes" id="UP000521872">
    <property type="component" value="Unassembled WGS sequence"/>
</dbReference>
<keyword evidence="2" id="KW-0479">Metal-binding</keyword>
<dbReference type="PROSITE" id="PS50158">
    <property type="entry name" value="ZF_CCHC"/>
    <property type="match status" value="1"/>
</dbReference>
<organism evidence="6 7">
    <name type="scientific">Agrocybe pediades</name>
    <dbReference type="NCBI Taxonomy" id="84607"/>
    <lineage>
        <taxon>Eukaryota</taxon>
        <taxon>Fungi</taxon>
        <taxon>Dikarya</taxon>
        <taxon>Basidiomycota</taxon>
        <taxon>Agaricomycotina</taxon>
        <taxon>Agaricomycetes</taxon>
        <taxon>Agaricomycetidae</taxon>
        <taxon>Agaricales</taxon>
        <taxon>Agaricineae</taxon>
        <taxon>Strophariaceae</taxon>
        <taxon>Agrocybe</taxon>
    </lineage>
</organism>
<feature type="compositionally biased region" description="Basic residues" evidence="4">
    <location>
        <begin position="465"/>
        <end position="477"/>
    </location>
</feature>
<protein>
    <recommendedName>
        <fullName evidence="5">CCHC-type domain-containing protein</fullName>
    </recommendedName>
</protein>
<feature type="region of interest" description="Disordered" evidence="4">
    <location>
        <begin position="1"/>
        <end position="33"/>
    </location>
</feature>
<dbReference type="Gene3D" id="4.10.60.10">
    <property type="entry name" value="Zinc finger, CCHC-type"/>
    <property type="match status" value="1"/>
</dbReference>
<gene>
    <name evidence="6" type="ORF">D9613_001545</name>
</gene>
<keyword evidence="2" id="KW-0863">Zinc-finger</keyword>
<dbReference type="EMBL" id="JAACJL010000001">
    <property type="protein sequence ID" value="KAF4622916.1"/>
    <property type="molecule type" value="Genomic_DNA"/>
</dbReference>
<reference evidence="6 7" key="1">
    <citation type="submission" date="2019-12" db="EMBL/GenBank/DDBJ databases">
        <authorList>
            <person name="Floudas D."/>
            <person name="Bentzer J."/>
            <person name="Ahren D."/>
            <person name="Johansson T."/>
            <person name="Persson P."/>
            <person name="Tunlid A."/>
        </authorList>
    </citation>
    <scope>NUCLEOTIDE SEQUENCE [LARGE SCALE GENOMIC DNA]</scope>
    <source>
        <strain evidence="6 7">CBS 102.39</strain>
    </source>
</reference>
<dbReference type="GO" id="GO:0006397">
    <property type="term" value="P:mRNA processing"/>
    <property type="evidence" value="ECO:0007669"/>
    <property type="project" value="UniProtKB-KW"/>
</dbReference>
<keyword evidence="2" id="KW-0862">Zinc</keyword>
<name>A0A8H4VU89_9AGAR</name>
<evidence type="ECO:0000313" key="7">
    <source>
        <dbReference type="Proteomes" id="UP000521872"/>
    </source>
</evidence>
<keyword evidence="3" id="KW-0175">Coiled coil</keyword>
<dbReference type="AlphaFoldDB" id="A0A8H4VU89"/>
<dbReference type="SMART" id="SM00343">
    <property type="entry name" value="ZnF_C2HC"/>
    <property type="match status" value="3"/>
</dbReference>
<feature type="compositionally biased region" description="Basic and acidic residues" evidence="4">
    <location>
        <begin position="24"/>
        <end position="33"/>
    </location>
</feature>
<keyword evidence="1" id="KW-0507">mRNA processing</keyword>
<evidence type="ECO:0000313" key="6">
    <source>
        <dbReference type="EMBL" id="KAF4622916.1"/>
    </source>
</evidence>
<dbReference type="SUPFAM" id="SSF57756">
    <property type="entry name" value="Retrovirus zinc finger-like domains"/>
    <property type="match status" value="1"/>
</dbReference>